<evidence type="ECO:0000256" key="3">
    <source>
        <dbReference type="ARBA" id="ARBA00009375"/>
    </source>
</evidence>
<dbReference type="GO" id="GO:0003723">
    <property type="term" value="F:RNA binding"/>
    <property type="evidence" value="ECO:0007669"/>
    <property type="project" value="InterPro"/>
</dbReference>
<evidence type="ECO:0000256" key="12">
    <source>
        <dbReference type="ARBA" id="ARBA00066509"/>
    </source>
</evidence>
<dbReference type="GO" id="GO:1990481">
    <property type="term" value="P:mRNA pseudouridine synthesis"/>
    <property type="evidence" value="ECO:0007669"/>
    <property type="project" value="TreeGrafter"/>
</dbReference>
<dbReference type="PANTHER" id="PTHR11142:SF4">
    <property type="entry name" value="PSEUDOURIDYLATE SYNTHASE 1 HOMOLOG"/>
    <property type="match status" value="1"/>
</dbReference>
<dbReference type="InterPro" id="IPR041708">
    <property type="entry name" value="PUS1/PUS2-like"/>
</dbReference>
<dbReference type="SUPFAM" id="SSF55120">
    <property type="entry name" value="Pseudouridine synthase"/>
    <property type="match status" value="1"/>
</dbReference>
<organism evidence="22">
    <name type="scientific">Tabanus bromius</name>
    <name type="common">Band-eyed brown horse fly</name>
    <dbReference type="NCBI Taxonomy" id="304241"/>
    <lineage>
        <taxon>Eukaryota</taxon>
        <taxon>Metazoa</taxon>
        <taxon>Ecdysozoa</taxon>
        <taxon>Arthropoda</taxon>
        <taxon>Hexapoda</taxon>
        <taxon>Insecta</taxon>
        <taxon>Pterygota</taxon>
        <taxon>Neoptera</taxon>
        <taxon>Endopterygota</taxon>
        <taxon>Diptera</taxon>
        <taxon>Brachycera</taxon>
        <taxon>Tabanomorpha</taxon>
        <taxon>Tabanoidea</taxon>
        <taxon>Tabanidae</taxon>
        <taxon>Tabanus</taxon>
    </lineage>
</organism>
<keyword evidence="4" id="KW-0507">mRNA processing</keyword>
<protein>
    <recommendedName>
        <fullName evidence="13">Pseudouridylate synthase 1 homolog</fullName>
        <ecNumber evidence="12">5.4.99.12</ecNumber>
    </recommendedName>
    <alternativeName>
        <fullName evidence="14">tRNA pseudouridine synthase 1</fullName>
    </alternativeName>
    <alternativeName>
        <fullName evidence="17">tRNA pseudouridine(38-40) synthase</fullName>
    </alternativeName>
    <alternativeName>
        <fullName evidence="15">tRNA pseudouridylate synthase I</fullName>
    </alternativeName>
    <alternativeName>
        <fullName evidence="16">tRNA-uridine isomerase I</fullName>
    </alternativeName>
</protein>
<name>A0A0K8TSA7_TABBR</name>
<keyword evidence="6" id="KW-0413">Isomerase</keyword>
<dbReference type="GO" id="GO:0031119">
    <property type="term" value="P:tRNA pseudouridine synthesis"/>
    <property type="evidence" value="ECO:0007669"/>
    <property type="project" value="InterPro"/>
</dbReference>
<dbReference type="EC" id="5.4.99.12" evidence="12"/>
<comment type="catalytic activity">
    <reaction evidence="8">
        <text>a uridine in tRNA = a pseudouridine in tRNA</text>
        <dbReference type="Rhea" id="RHEA:54572"/>
        <dbReference type="Rhea" id="RHEA-COMP:13339"/>
        <dbReference type="Rhea" id="RHEA-COMP:13934"/>
        <dbReference type="ChEBI" id="CHEBI:65314"/>
        <dbReference type="ChEBI" id="CHEBI:65315"/>
    </reaction>
</comment>
<reference evidence="22" key="1">
    <citation type="journal article" date="2015" name="Insect Biochem. Mol. Biol.">
        <title>An insight into the sialome of the horse fly, Tabanus bromius.</title>
        <authorList>
            <person name="Ribeiro J.M."/>
            <person name="Kazimirova M."/>
            <person name="Takac P."/>
            <person name="Andersen J.F."/>
            <person name="Francischetti I.M."/>
        </authorList>
    </citation>
    <scope>NUCLEOTIDE SEQUENCE</scope>
</reference>
<evidence type="ECO:0000256" key="7">
    <source>
        <dbReference type="ARBA" id="ARBA00023242"/>
    </source>
</evidence>
<evidence type="ECO:0000256" key="19">
    <source>
        <dbReference type="PIRSR" id="PIRSR641708-2"/>
    </source>
</evidence>
<evidence type="ECO:0000256" key="8">
    <source>
        <dbReference type="ARBA" id="ARBA00036943"/>
    </source>
</evidence>
<comment type="catalytic activity">
    <reaction evidence="1">
        <text>a uridine in mRNA = a pseudouridine in mRNA</text>
        <dbReference type="Rhea" id="RHEA:56644"/>
        <dbReference type="Rhea" id="RHEA-COMP:14658"/>
        <dbReference type="Rhea" id="RHEA-COMP:14659"/>
        <dbReference type="ChEBI" id="CHEBI:65314"/>
        <dbReference type="ChEBI" id="CHEBI:65315"/>
    </reaction>
</comment>
<comment type="catalytic activity">
    <reaction evidence="9">
        <text>uridine(38/39/40) in tRNA = pseudouridine(38/39/40) in tRNA</text>
        <dbReference type="Rhea" id="RHEA:22376"/>
        <dbReference type="Rhea" id="RHEA-COMP:10085"/>
        <dbReference type="Rhea" id="RHEA-COMP:10087"/>
        <dbReference type="ChEBI" id="CHEBI:65314"/>
        <dbReference type="ChEBI" id="CHEBI:65315"/>
        <dbReference type="EC" id="5.4.99.12"/>
    </reaction>
</comment>
<feature type="compositionally biased region" description="Basic residues" evidence="20">
    <location>
        <begin position="17"/>
        <end position="33"/>
    </location>
</feature>
<evidence type="ECO:0000256" key="18">
    <source>
        <dbReference type="PIRSR" id="PIRSR641708-1"/>
    </source>
</evidence>
<keyword evidence="5" id="KW-0819">tRNA processing</keyword>
<evidence type="ECO:0000256" key="13">
    <source>
        <dbReference type="ARBA" id="ARBA00068582"/>
    </source>
</evidence>
<dbReference type="GO" id="GO:0006397">
    <property type="term" value="P:mRNA processing"/>
    <property type="evidence" value="ECO:0007669"/>
    <property type="project" value="UniProtKB-KW"/>
</dbReference>
<dbReference type="Pfam" id="PF01416">
    <property type="entry name" value="PseudoU_synth_1"/>
    <property type="match status" value="1"/>
</dbReference>
<comment type="subunit">
    <text evidence="11">Monomer. Forms a complex with RARG and the SRA1 RNA in the nucleus.</text>
</comment>
<evidence type="ECO:0000313" key="22">
    <source>
        <dbReference type="EMBL" id="JAI17028.1"/>
    </source>
</evidence>
<dbReference type="Gene3D" id="3.30.70.660">
    <property type="entry name" value="Pseudouridine synthase I, catalytic domain, C-terminal subdomain"/>
    <property type="match status" value="1"/>
</dbReference>
<keyword evidence="7" id="KW-0539">Nucleus</keyword>
<evidence type="ECO:0000256" key="2">
    <source>
        <dbReference type="ARBA" id="ARBA00004123"/>
    </source>
</evidence>
<dbReference type="InterPro" id="IPR020097">
    <property type="entry name" value="PsdUridine_synth_TruA_a/b_dom"/>
</dbReference>
<dbReference type="AlphaFoldDB" id="A0A0K8TSA7"/>
<evidence type="ECO:0000256" key="11">
    <source>
        <dbReference type="ARBA" id="ARBA00064589"/>
    </source>
</evidence>
<feature type="binding site" evidence="19">
    <location>
        <position position="172"/>
    </location>
    <ligand>
        <name>substrate</name>
    </ligand>
</feature>
<dbReference type="GO" id="GO:0160147">
    <property type="term" value="F:tRNA pseudouridine(38-40) synthase activity"/>
    <property type="evidence" value="ECO:0007669"/>
    <property type="project" value="UniProtKB-EC"/>
</dbReference>
<sequence>MSEALEKHEQEQIIKAKQQKYKPRYNGKIKKRKWEANDNADASAEKTARTEPTERIKKKKCLILLGYSGVNYFGMQRNPGMKTIEEDLFKAMLEAKWINDEGFNQAQMINFQRAARTDKGVSASRQCCSLKLPSEVELEALNKNLPEQIRVFCVKRVTKGFNCKDQCNARTYTYTLPTIALSDHTCENDMKSYRVPQEKIKQMNDILKKFEGTKNFHNFTSRKGFMDPSSKRYIISFECSEPFLSPDDVEFTVIKIKGQSFMMHQIRKMIGLAIAVLRGHTEENTIDKAFSEERLDIPMSPGLGLVLDQVHYDRYNERYGEDGIHEPLTWEKVEPDIKNFADKYIYSTIYKTELEENSMINWLKTLHLHTYDIREEDESPPVEQDNVKTQN</sequence>
<accession>A0A0K8TSA7</accession>
<dbReference type="InterPro" id="IPR001406">
    <property type="entry name" value="PsdUridine_synth_TruA"/>
</dbReference>
<dbReference type="InterPro" id="IPR020095">
    <property type="entry name" value="PsdUridine_synth_TruA_C"/>
</dbReference>
<comment type="subcellular location">
    <subcellularLocation>
        <location evidence="2">Nucleus</location>
    </subcellularLocation>
</comment>
<comment type="function">
    <text evidence="10">Pseudouridylate synthase that catalyzes pseudouridylation of tRNAs and mRNAs. Acts on positions 27/28 in the anticodon stem and also positions 34 and 36 in the anticodon of an intron containing tRNA. Also catalyzes pseudouridylation of mRNAs: mediates pseudouridylation of mRNAs with the consensus sequence 5'-UGUAG-3'. Acts as a regulator of pre-mRNA splicing by mediating pseudouridylation of pre-mRNAs at locations associated with alternatively spliced regions. Pseudouridylation of pre-mRNAs near splice sites directly regulates mRNA splicing and mRNA 3'-end processing. Involved in regulation of nuclear receptor activity through pseudouridylation of SRA1 mRNA.</text>
</comment>
<dbReference type="PANTHER" id="PTHR11142">
    <property type="entry name" value="PSEUDOURIDYLATE SYNTHASE"/>
    <property type="match status" value="1"/>
</dbReference>
<dbReference type="NCBIfam" id="TIGR00071">
    <property type="entry name" value="hisT_truA"/>
    <property type="match status" value="1"/>
</dbReference>
<evidence type="ECO:0000256" key="4">
    <source>
        <dbReference type="ARBA" id="ARBA00022664"/>
    </source>
</evidence>
<evidence type="ECO:0000256" key="15">
    <source>
        <dbReference type="ARBA" id="ARBA00079087"/>
    </source>
</evidence>
<proteinExistence type="evidence at transcript level"/>
<dbReference type="FunFam" id="3.30.70.660:FF:000002">
    <property type="entry name" value="tRNA pseudouridine synthase"/>
    <property type="match status" value="1"/>
</dbReference>
<dbReference type="CDD" id="cd02568">
    <property type="entry name" value="PseudoU_synth_PUS1_PUS2"/>
    <property type="match status" value="1"/>
</dbReference>
<feature type="domain" description="Pseudouridine synthase I TruA alpha/beta" evidence="21">
    <location>
        <begin position="207"/>
        <end position="313"/>
    </location>
</feature>
<evidence type="ECO:0000256" key="6">
    <source>
        <dbReference type="ARBA" id="ARBA00023235"/>
    </source>
</evidence>
<feature type="region of interest" description="Disordered" evidence="20">
    <location>
        <begin position="1"/>
        <end position="51"/>
    </location>
</feature>
<evidence type="ECO:0000256" key="10">
    <source>
        <dbReference type="ARBA" id="ARBA00053709"/>
    </source>
</evidence>
<feature type="compositionally biased region" description="Basic and acidic residues" evidence="20">
    <location>
        <begin position="1"/>
        <end position="14"/>
    </location>
</feature>
<evidence type="ECO:0000256" key="1">
    <source>
        <dbReference type="ARBA" id="ARBA00001166"/>
    </source>
</evidence>
<evidence type="ECO:0000259" key="21">
    <source>
        <dbReference type="Pfam" id="PF01416"/>
    </source>
</evidence>
<dbReference type="GO" id="GO:0005634">
    <property type="term" value="C:nucleus"/>
    <property type="evidence" value="ECO:0007669"/>
    <property type="project" value="UniProtKB-SubCell"/>
</dbReference>
<dbReference type="EMBL" id="GDAI01000575">
    <property type="protein sequence ID" value="JAI17028.1"/>
    <property type="molecule type" value="mRNA"/>
</dbReference>
<evidence type="ECO:0000256" key="14">
    <source>
        <dbReference type="ARBA" id="ARBA00075153"/>
    </source>
</evidence>
<dbReference type="InterPro" id="IPR020103">
    <property type="entry name" value="PsdUridine_synth_cat_dom_sf"/>
</dbReference>
<evidence type="ECO:0000256" key="16">
    <source>
        <dbReference type="ARBA" id="ARBA00080849"/>
    </source>
</evidence>
<dbReference type="InterPro" id="IPR020094">
    <property type="entry name" value="TruA/RsuA/RluB/E/F_N"/>
</dbReference>
<evidence type="ECO:0000256" key="5">
    <source>
        <dbReference type="ARBA" id="ARBA00022694"/>
    </source>
</evidence>
<comment type="similarity">
    <text evidence="3">Belongs to the tRNA pseudouridine synthase TruA family.</text>
</comment>
<evidence type="ECO:0000256" key="9">
    <source>
        <dbReference type="ARBA" id="ARBA00052184"/>
    </source>
</evidence>
<evidence type="ECO:0000256" key="17">
    <source>
        <dbReference type="ARBA" id="ARBA00081344"/>
    </source>
</evidence>
<evidence type="ECO:0000256" key="20">
    <source>
        <dbReference type="SAM" id="MobiDB-lite"/>
    </source>
</evidence>
<dbReference type="FunFam" id="3.30.70.580:FF:000002">
    <property type="entry name" value="tRNA pseudouridine synthase"/>
    <property type="match status" value="1"/>
</dbReference>
<dbReference type="Gene3D" id="3.30.70.580">
    <property type="entry name" value="Pseudouridine synthase I, catalytic domain, N-terminal subdomain"/>
    <property type="match status" value="1"/>
</dbReference>
<feature type="active site" description="Nucleophile" evidence="18">
    <location>
        <position position="118"/>
    </location>
</feature>